<evidence type="ECO:0000256" key="2">
    <source>
        <dbReference type="ARBA" id="ARBA00007651"/>
    </source>
</evidence>
<keyword evidence="11" id="KW-1185">Reference proteome</keyword>
<dbReference type="Proteomes" id="UP000663760">
    <property type="component" value="Chromosome 6"/>
</dbReference>
<sequence>MAAVAEEMVAVGKVAPELARWRSRCAAVVALRVACLSASVLSLALMVSSQQSGTLSVYGFHLPVHAKWSFSESFEYLVAVVVVAAAHSVVQVVAVAARGRPSRRGAAGSAASGVTNLNRTGIRHAALPDFCRPLRRFCVTVAASIAFSFLAWLLLAASAVLDVLSICNDDA</sequence>
<evidence type="ECO:0000256" key="5">
    <source>
        <dbReference type="ARBA" id="ARBA00022692"/>
    </source>
</evidence>
<dbReference type="Pfam" id="PF04535">
    <property type="entry name" value="CASP_dom"/>
    <property type="match status" value="2"/>
</dbReference>
<dbReference type="GO" id="GO:0005886">
    <property type="term" value="C:plasma membrane"/>
    <property type="evidence" value="ECO:0007669"/>
    <property type="project" value="UniProtKB-SubCell"/>
</dbReference>
<organism evidence="10 11">
    <name type="scientific">Spirodela intermedia</name>
    <name type="common">Intermediate duckweed</name>
    <dbReference type="NCBI Taxonomy" id="51605"/>
    <lineage>
        <taxon>Eukaryota</taxon>
        <taxon>Viridiplantae</taxon>
        <taxon>Streptophyta</taxon>
        <taxon>Embryophyta</taxon>
        <taxon>Tracheophyta</taxon>
        <taxon>Spermatophyta</taxon>
        <taxon>Magnoliopsida</taxon>
        <taxon>Liliopsida</taxon>
        <taxon>Araceae</taxon>
        <taxon>Lemnoideae</taxon>
        <taxon>Spirodela</taxon>
    </lineage>
</organism>
<dbReference type="AlphaFoldDB" id="A0A7I8KJR9"/>
<evidence type="ECO:0000259" key="9">
    <source>
        <dbReference type="Pfam" id="PF04535"/>
    </source>
</evidence>
<evidence type="ECO:0000256" key="8">
    <source>
        <dbReference type="RuleBase" id="RU361233"/>
    </source>
</evidence>
<evidence type="ECO:0000256" key="3">
    <source>
        <dbReference type="ARBA" id="ARBA00011489"/>
    </source>
</evidence>
<evidence type="ECO:0000256" key="4">
    <source>
        <dbReference type="ARBA" id="ARBA00022475"/>
    </source>
</evidence>
<dbReference type="EMBL" id="LR746269">
    <property type="protein sequence ID" value="CAA7397348.1"/>
    <property type="molecule type" value="Genomic_DNA"/>
</dbReference>
<comment type="subunit">
    <text evidence="3 8">Homodimer and heterodimers.</text>
</comment>
<feature type="transmembrane region" description="Helical" evidence="8">
    <location>
        <begin position="25"/>
        <end position="47"/>
    </location>
</feature>
<reference evidence="10" key="1">
    <citation type="submission" date="2020-02" db="EMBL/GenBank/DDBJ databases">
        <authorList>
            <person name="Scholz U."/>
            <person name="Mascher M."/>
            <person name="Fiebig A."/>
        </authorList>
    </citation>
    <scope>NUCLEOTIDE SEQUENCE</scope>
</reference>
<protein>
    <recommendedName>
        <fullName evidence="8">CASP-like protein</fullName>
    </recommendedName>
</protein>
<feature type="domain" description="Casparian strip membrane protein" evidence="9">
    <location>
        <begin position="106"/>
        <end position="154"/>
    </location>
</feature>
<feature type="transmembrane region" description="Helical" evidence="8">
    <location>
        <begin position="76"/>
        <end position="97"/>
    </location>
</feature>
<evidence type="ECO:0000313" key="10">
    <source>
        <dbReference type="EMBL" id="CAA7397348.1"/>
    </source>
</evidence>
<keyword evidence="6 8" id="KW-1133">Transmembrane helix</keyword>
<evidence type="ECO:0000256" key="6">
    <source>
        <dbReference type="ARBA" id="ARBA00022989"/>
    </source>
</evidence>
<evidence type="ECO:0000313" key="11">
    <source>
        <dbReference type="Proteomes" id="UP000663760"/>
    </source>
</evidence>
<comment type="similarity">
    <text evidence="2 8">Belongs to the Casparian strip membrane proteins (CASP) family.</text>
</comment>
<evidence type="ECO:0000256" key="1">
    <source>
        <dbReference type="ARBA" id="ARBA00004651"/>
    </source>
</evidence>
<feature type="domain" description="Casparian strip membrane protein" evidence="9">
    <location>
        <begin position="25"/>
        <end position="98"/>
    </location>
</feature>
<comment type="caution">
    <text evidence="8">Lacks conserved residue(s) required for the propagation of feature annotation.</text>
</comment>
<evidence type="ECO:0000256" key="7">
    <source>
        <dbReference type="ARBA" id="ARBA00023136"/>
    </source>
</evidence>
<name>A0A7I8KJR9_SPIIN</name>
<dbReference type="PANTHER" id="PTHR33573">
    <property type="entry name" value="CASP-LIKE PROTEIN 4A4"/>
    <property type="match status" value="1"/>
</dbReference>
<accession>A0A7I8KJR9</accession>
<keyword evidence="4 8" id="KW-1003">Cell membrane</keyword>
<gene>
    <name evidence="10" type="ORF">SI8410_06008013</name>
</gene>
<comment type="subcellular location">
    <subcellularLocation>
        <location evidence="1 8">Cell membrane</location>
        <topology evidence="1 8">Multi-pass membrane protein</topology>
    </subcellularLocation>
</comment>
<dbReference type="InterPro" id="IPR006702">
    <property type="entry name" value="CASP_dom"/>
</dbReference>
<dbReference type="PANTHER" id="PTHR33573:SF48">
    <property type="entry name" value="CASP-LIKE PROTEIN 3A1"/>
    <property type="match status" value="1"/>
</dbReference>
<feature type="transmembrane region" description="Helical" evidence="8">
    <location>
        <begin position="137"/>
        <end position="161"/>
    </location>
</feature>
<proteinExistence type="inferred from homology"/>
<keyword evidence="5 8" id="KW-0812">Transmembrane</keyword>
<keyword evidence="7 8" id="KW-0472">Membrane</keyword>